<name>A0AAJ1T0H4_9BACI</name>
<feature type="transmembrane region" description="Helical" evidence="1">
    <location>
        <begin position="25"/>
        <end position="47"/>
    </location>
</feature>
<dbReference type="Proteomes" id="UP001237207">
    <property type="component" value="Unassembled WGS sequence"/>
</dbReference>
<keyword evidence="3" id="KW-1185">Reference proteome</keyword>
<evidence type="ECO:0008006" key="4">
    <source>
        <dbReference type="Google" id="ProtNLM"/>
    </source>
</evidence>
<dbReference type="EMBL" id="JAUSUC010000001">
    <property type="protein sequence ID" value="MDQ0213639.1"/>
    <property type="molecule type" value="Genomic_DNA"/>
</dbReference>
<keyword evidence="1" id="KW-1133">Transmembrane helix</keyword>
<dbReference type="RefSeq" id="WP_307255628.1">
    <property type="nucleotide sequence ID" value="NZ_JAUSUC010000001.1"/>
</dbReference>
<proteinExistence type="predicted"/>
<organism evidence="2 3">
    <name type="scientific">Oikeobacillus pervagus</name>
    <dbReference type="NCBI Taxonomy" id="1325931"/>
    <lineage>
        <taxon>Bacteria</taxon>
        <taxon>Bacillati</taxon>
        <taxon>Bacillota</taxon>
        <taxon>Bacilli</taxon>
        <taxon>Bacillales</taxon>
        <taxon>Bacillaceae</taxon>
        <taxon>Oikeobacillus</taxon>
    </lineage>
</organism>
<evidence type="ECO:0000313" key="2">
    <source>
        <dbReference type="EMBL" id="MDQ0213639.1"/>
    </source>
</evidence>
<comment type="caution">
    <text evidence="2">The sequence shown here is derived from an EMBL/GenBank/DDBJ whole genome shotgun (WGS) entry which is preliminary data.</text>
</comment>
<sequence>MAKPETKQVQVKVDKEESSSLKGTLYSVFGIGIFLIITWLAVLLIFLERF</sequence>
<accession>A0AAJ1T0H4</accession>
<keyword evidence="1" id="KW-0472">Membrane</keyword>
<reference evidence="2" key="1">
    <citation type="submission" date="2023-07" db="EMBL/GenBank/DDBJ databases">
        <title>Genomic Encyclopedia of Type Strains, Phase IV (KMG-IV): sequencing the most valuable type-strain genomes for metagenomic binning, comparative biology and taxonomic classification.</title>
        <authorList>
            <person name="Goeker M."/>
        </authorList>
    </citation>
    <scope>NUCLEOTIDE SEQUENCE</scope>
    <source>
        <strain evidence="2">DSM 23947</strain>
    </source>
</reference>
<gene>
    <name evidence="2" type="ORF">J2S13_000033</name>
</gene>
<keyword evidence="1" id="KW-0812">Transmembrane</keyword>
<dbReference type="AlphaFoldDB" id="A0AAJ1T0H4"/>
<protein>
    <recommendedName>
        <fullName evidence="4">Subunit I/II of b(O/a)3-type cytochrome C oxidase</fullName>
    </recommendedName>
</protein>
<evidence type="ECO:0000256" key="1">
    <source>
        <dbReference type="SAM" id="Phobius"/>
    </source>
</evidence>
<evidence type="ECO:0000313" key="3">
    <source>
        <dbReference type="Proteomes" id="UP001237207"/>
    </source>
</evidence>